<evidence type="ECO:0000313" key="2">
    <source>
        <dbReference type="EMBL" id="MPM21583.1"/>
    </source>
</evidence>
<organism evidence="2">
    <name type="scientific">bioreactor metagenome</name>
    <dbReference type="NCBI Taxonomy" id="1076179"/>
    <lineage>
        <taxon>unclassified sequences</taxon>
        <taxon>metagenomes</taxon>
        <taxon>ecological metagenomes</taxon>
    </lineage>
</organism>
<name>A0A644Y4V2_9ZZZZ</name>
<evidence type="ECO:0000256" key="1">
    <source>
        <dbReference type="SAM" id="MobiDB-lite"/>
    </source>
</evidence>
<feature type="region of interest" description="Disordered" evidence="1">
    <location>
        <begin position="67"/>
        <end position="91"/>
    </location>
</feature>
<proteinExistence type="predicted"/>
<comment type="caution">
    <text evidence="2">The sequence shown here is derived from an EMBL/GenBank/DDBJ whole genome shotgun (WGS) entry which is preliminary data.</text>
</comment>
<dbReference type="EMBL" id="VSSQ01003618">
    <property type="protein sequence ID" value="MPM21583.1"/>
    <property type="molecule type" value="Genomic_DNA"/>
</dbReference>
<dbReference type="AlphaFoldDB" id="A0A644Y4V2"/>
<protein>
    <submittedName>
        <fullName evidence="2">Uncharacterized protein</fullName>
    </submittedName>
</protein>
<sequence>MVRAGAEIPGTFSCDLLQEPGVRLHFPGCPGSGFRPGNPVGRPSGDGERTVLRAVVGELEQGIRRQFPGGFPVLRQPSPAQEQGGRNPLLSQKIQEIPVHGRTLLSPAGVEGQGNFLSPGGDS</sequence>
<gene>
    <name evidence="2" type="ORF">SDC9_68027</name>
</gene>
<reference evidence="2" key="1">
    <citation type="submission" date="2019-08" db="EMBL/GenBank/DDBJ databases">
        <authorList>
            <person name="Kucharzyk K."/>
            <person name="Murdoch R.W."/>
            <person name="Higgins S."/>
            <person name="Loffler F."/>
        </authorList>
    </citation>
    <scope>NUCLEOTIDE SEQUENCE</scope>
</reference>
<accession>A0A644Y4V2</accession>